<dbReference type="Proteomes" id="UP000198683">
    <property type="component" value="Unassembled WGS sequence"/>
</dbReference>
<dbReference type="PANTHER" id="PTHR38460">
    <property type="entry name" value="TAUTOMERASE YOLI-RELATED"/>
    <property type="match status" value="1"/>
</dbReference>
<protein>
    <submittedName>
        <fullName evidence="1">Tautomerase enzyme</fullName>
    </submittedName>
</protein>
<gene>
    <name evidence="1" type="ORF">SAMN05421874_12278</name>
</gene>
<proteinExistence type="predicted"/>
<sequence>MAQVKVYGRRDVWSGRQRELSDLVQASLVSAWGLPQDKRFHRFLLLEADDLVCPQRGDHYVILEIVCFAGRSDHAKRALVRELYARWPYAPEDLEITIIEMPVTNWGIRGVPADELTLSYEVEV</sequence>
<dbReference type="SUPFAM" id="SSF55331">
    <property type="entry name" value="Tautomerase/MIF"/>
    <property type="match status" value="1"/>
</dbReference>
<evidence type="ECO:0000313" key="1">
    <source>
        <dbReference type="EMBL" id="SDL48259.1"/>
    </source>
</evidence>
<dbReference type="PANTHER" id="PTHR38460:SF1">
    <property type="entry name" value="TAUTOMERASE YOLI-RELATED"/>
    <property type="match status" value="1"/>
</dbReference>
<dbReference type="RefSeq" id="WP_090770877.1">
    <property type="nucleotide sequence ID" value="NZ_FNFB01000022.1"/>
</dbReference>
<dbReference type="Gene3D" id="3.30.429.10">
    <property type="entry name" value="Macrophage Migration Inhibitory Factor"/>
    <property type="match status" value="1"/>
</dbReference>
<accession>A0A1G9KF41</accession>
<keyword evidence="2" id="KW-1185">Reference proteome</keyword>
<reference evidence="1 2" key="1">
    <citation type="submission" date="2016-10" db="EMBL/GenBank/DDBJ databases">
        <authorList>
            <person name="de Groot N.N."/>
        </authorList>
    </citation>
    <scope>NUCLEOTIDE SEQUENCE [LARGE SCALE GENOMIC DNA]</scope>
    <source>
        <strain evidence="1 2">CGMCC 4.5681</strain>
    </source>
</reference>
<dbReference type="STRING" id="683260.SAMN05421874_12278"/>
<dbReference type="EMBL" id="FNFB01000022">
    <property type="protein sequence ID" value="SDL48259.1"/>
    <property type="molecule type" value="Genomic_DNA"/>
</dbReference>
<evidence type="ECO:0000313" key="2">
    <source>
        <dbReference type="Proteomes" id="UP000198683"/>
    </source>
</evidence>
<dbReference type="InterPro" id="IPR037479">
    <property type="entry name" value="Tauto_MSAD"/>
</dbReference>
<dbReference type="AlphaFoldDB" id="A0A1G9KF41"/>
<name>A0A1G9KF41_9ACTN</name>
<dbReference type="Pfam" id="PF14552">
    <property type="entry name" value="Tautomerase_2"/>
    <property type="match status" value="1"/>
</dbReference>
<dbReference type="InterPro" id="IPR014347">
    <property type="entry name" value="Tautomerase/MIF_sf"/>
</dbReference>
<dbReference type="OrthoDB" id="9804765at2"/>
<organism evidence="1 2">
    <name type="scientific">Nonomuraea maritima</name>
    <dbReference type="NCBI Taxonomy" id="683260"/>
    <lineage>
        <taxon>Bacteria</taxon>
        <taxon>Bacillati</taxon>
        <taxon>Actinomycetota</taxon>
        <taxon>Actinomycetes</taxon>
        <taxon>Streptosporangiales</taxon>
        <taxon>Streptosporangiaceae</taxon>
        <taxon>Nonomuraea</taxon>
    </lineage>
</organism>